<evidence type="ECO:0000256" key="1">
    <source>
        <dbReference type="ARBA" id="ARBA00004429"/>
    </source>
</evidence>
<dbReference type="GO" id="GO:0005886">
    <property type="term" value="C:plasma membrane"/>
    <property type="evidence" value="ECO:0007669"/>
    <property type="project" value="UniProtKB-SubCell"/>
</dbReference>
<evidence type="ECO:0000256" key="10">
    <source>
        <dbReference type="SAM" id="SignalP"/>
    </source>
</evidence>
<reference evidence="11 12" key="1">
    <citation type="journal article" date="2004" name="Science">
        <title>The genome of the diatom Thalassiosira pseudonana: ecology, evolution, and metabolism.</title>
        <authorList>
            <person name="Armbrust E.V."/>
            <person name="Berges J.A."/>
            <person name="Bowler C."/>
            <person name="Green B.R."/>
            <person name="Martinez D."/>
            <person name="Putnam N.H."/>
            <person name="Zhou S."/>
            <person name="Allen A.E."/>
            <person name="Apt K.E."/>
            <person name="Bechner M."/>
            <person name="Brzezinski M.A."/>
            <person name="Chaal B.K."/>
            <person name="Chiovitti A."/>
            <person name="Davis A.K."/>
            <person name="Demarest M.S."/>
            <person name="Detter J.C."/>
            <person name="Glavina T."/>
            <person name="Goodstein D."/>
            <person name="Hadi M.Z."/>
            <person name="Hellsten U."/>
            <person name="Hildebrand M."/>
            <person name="Jenkins B.D."/>
            <person name="Jurka J."/>
            <person name="Kapitonov V.V."/>
            <person name="Kroger N."/>
            <person name="Lau W.W."/>
            <person name="Lane T.W."/>
            <person name="Larimer F.W."/>
            <person name="Lippmeier J.C."/>
            <person name="Lucas S."/>
            <person name="Medina M."/>
            <person name="Montsant A."/>
            <person name="Obornik M."/>
            <person name="Parker M.S."/>
            <person name="Palenik B."/>
            <person name="Pazour G.J."/>
            <person name="Richardson P.M."/>
            <person name="Rynearson T.A."/>
            <person name="Saito M.A."/>
            <person name="Schwartz D.C."/>
            <person name="Thamatrakoln K."/>
            <person name="Valentin K."/>
            <person name="Vardi A."/>
            <person name="Wilkerson F.P."/>
            <person name="Rokhsar D.S."/>
        </authorList>
    </citation>
    <scope>NUCLEOTIDE SEQUENCE [LARGE SCALE GENOMIC DNA]</scope>
    <source>
        <strain evidence="11 12">CCMP1335</strain>
    </source>
</reference>
<evidence type="ECO:0000256" key="7">
    <source>
        <dbReference type="ARBA" id="ARBA00023136"/>
    </source>
</evidence>
<feature type="transmembrane region" description="Helical" evidence="9">
    <location>
        <begin position="139"/>
        <end position="158"/>
    </location>
</feature>
<dbReference type="EMBL" id="CM000643">
    <property type="protein sequence ID" value="EED91343.1"/>
    <property type="molecule type" value="Genomic_DNA"/>
</dbReference>
<feature type="transmembrane region" description="Helical" evidence="9">
    <location>
        <begin position="338"/>
        <end position="361"/>
    </location>
</feature>
<evidence type="ECO:0000256" key="8">
    <source>
        <dbReference type="SAM" id="MobiDB-lite"/>
    </source>
</evidence>
<evidence type="ECO:0000256" key="3">
    <source>
        <dbReference type="ARBA" id="ARBA00022475"/>
    </source>
</evidence>
<keyword evidence="12" id="KW-1185">Reference proteome</keyword>
<dbReference type="InParanoid" id="B8C4K8"/>
<dbReference type="eggNOG" id="ENOG502SNI6">
    <property type="taxonomic scope" value="Eukaryota"/>
</dbReference>
<organism evidence="11 12">
    <name type="scientific">Thalassiosira pseudonana</name>
    <name type="common">Marine diatom</name>
    <name type="synonym">Cyclotella nana</name>
    <dbReference type="NCBI Taxonomy" id="35128"/>
    <lineage>
        <taxon>Eukaryota</taxon>
        <taxon>Sar</taxon>
        <taxon>Stramenopiles</taxon>
        <taxon>Ochrophyta</taxon>
        <taxon>Bacillariophyta</taxon>
        <taxon>Coscinodiscophyceae</taxon>
        <taxon>Thalassiosirophycidae</taxon>
        <taxon>Thalassiosirales</taxon>
        <taxon>Thalassiosiraceae</taxon>
        <taxon>Thalassiosira</taxon>
    </lineage>
</organism>
<accession>B8C4K8</accession>
<dbReference type="RefSeq" id="XP_002291236.1">
    <property type="nucleotide sequence ID" value="XM_002291200.1"/>
</dbReference>
<evidence type="ECO:0000313" key="11">
    <source>
        <dbReference type="EMBL" id="EED91343.1"/>
    </source>
</evidence>
<feature type="chain" id="PRO_5002869433" description="Amino acid transporter transmembrane domain-containing protein" evidence="10">
    <location>
        <begin position="20"/>
        <end position="517"/>
    </location>
</feature>
<proteinExistence type="predicted"/>
<feature type="transmembrane region" description="Helical" evidence="9">
    <location>
        <begin position="299"/>
        <end position="318"/>
    </location>
</feature>
<evidence type="ECO:0000256" key="5">
    <source>
        <dbReference type="ARBA" id="ARBA00022692"/>
    </source>
</evidence>
<evidence type="ECO:0000256" key="6">
    <source>
        <dbReference type="ARBA" id="ARBA00022989"/>
    </source>
</evidence>
<feature type="transmembrane region" description="Helical" evidence="9">
    <location>
        <begin position="231"/>
        <end position="249"/>
    </location>
</feature>
<dbReference type="STRING" id="35128.B8C4K8"/>
<dbReference type="PANTHER" id="PTHR32195:SF26">
    <property type="entry name" value="TRYPTOPHAN OR TYROSINE TRANSPORTER PROTEIN"/>
    <property type="match status" value="1"/>
</dbReference>
<dbReference type="GeneID" id="7446337"/>
<keyword evidence="7 9" id="KW-0472">Membrane</keyword>
<feature type="region of interest" description="Disordered" evidence="8">
    <location>
        <begin position="35"/>
        <end position="76"/>
    </location>
</feature>
<keyword evidence="2" id="KW-0813">Transport</keyword>
<feature type="transmembrane region" description="Helical" evidence="9">
    <location>
        <begin position="445"/>
        <end position="464"/>
    </location>
</feature>
<protein>
    <recommendedName>
        <fullName evidence="13">Amino acid transporter transmembrane domain-containing protein</fullName>
    </recommendedName>
</protein>
<dbReference type="GO" id="GO:0009706">
    <property type="term" value="C:chloroplast inner membrane"/>
    <property type="evidence" value="ECO:0000318"/>
    <property type="project" value="GO_Central"/>
</dbReference>
<feature type="signal peptide" evidence="10">
    <location>
        <begin position="1"/>
        <end position="19"/>
    </location>
</feature>
<dbReference type="PaxDb" id="35128-Thaps23295"/>
<dbReference type="Pfam" id="PF03222">
    <property type="entry name" value="Trp_Tyr_perm"/>
    <property type="match status" value="1"/>
</dbReference>
<evidence type="ECO:0000256" key="4">
    <source>
        <dbReference type="ARBA" id="ARBA00022519"/>
    </source>
</evidence>
<dbReference type="PANTHER" id="PTHR32195">
    <property type="entry name" value="OS07G0662800 PROTEIN"/>
    <property type="match status" value="1"/>
</dbReference>
<evidence type="ECO:0008006" key="13">
    <source>
        <dbReference type="Google" id="ProtNLM"/>
    </source>
</evidence>
<evidence type="ECO:0000256" key="9">
    <source>
        <dbReference type="SAM" id="Phobius"/>
    </source>
</evidence>
<keyword evidence="5 9" id="KW-0812">Transmembrane</keyword>
<keyword evidence="10" id="KW-0732">Signal</keyword>
<dbReference type="KEGG" id="tps:THAPSDRAFT_23295"/>
<keyword evidence="6 9" id="KW-1133">Transmembrane helix</keyword>
<feature type="transmembrane region" description="Helical" evidence="9">
    <location>
        <begin position="261"/>
        <end position="279"/>
    </location>
</feature>
<dbReference type="InterPro" id="IPR018227">
    <property type="entry name" value="Amino_acid_transport_2"/>
</dbReference>
<dbReference type="AlphaFoldDB" id="B8C4K8"/>
<feature type="transmembrane region" description="Helical" evidence="9">
    <location>
        <begin position="201"/>
        <end position="219"/>
    </location>
</feature>
<reference evidence="11 12" key="2">
    <citation type="journal article" date="2008" name="Nature">
        <title>The Phaeodactylum genome reveals the evolutionary history of diatom genomes.</title>
        <authorList>
            <person name="Bowler C."/>
            <person name="Allen A.E."/>
            <person name="Badger J.H."/>
            <person name="Grimwood J."/>
            <person name="Jabbari K."/>
            <person name="Kuo A."/>
            <person name="Maheswari U."/>
            <person name="Martens C."/>
            <person name="Maumus F."/>
            <person name="Otillar R.P."/>
            <person name="Rayko E."/>
            <person name="Salamov A."/>
            <person name="Vandepoele K."/>
            <person name="Beszteri B."/>
            <person name="Gruber A."/>
            <person name="Heijde M."/>
            <person name="Katinka M."/>
            <person name="Mock T."/>
            <person name="Valentin K."/>
            <person name="Verret F."/>
            <person name="Berges J.A."/>
            <person name="Brownlee C."/>
            <person name="Cadoret J.P."/>
            <person name="Chiovitti A."/>
            <person name="Choi C.J."/>
            <person name="Coesel S."/>
            <person name="De Martino A."/>
            <person name="Detter J.C."/>
            <person name="Durkin C."/>
            <person name="Falciatore A."/>
            <person name="Fournet J."/>
            <person name="Haruta M."/>
            <person name="Huysman M.J."/>
            <person name="Jenkins B.D."/>
            <person name="Jiroutova K."/>
            <person name="Jorgensen R.E."/>
            <person name="Joubert Y."/>
            <person name="Kaplan A."/>
            <person name="Kroger N."/>
            <person name="Kroth P.G."/>
            <person name="La Roche J."/>
            <person name="Lindquist E."/>
            <person name="Lommer M."/>
            <person name="Martin-Jezequel V."/>
            <person name="Lopez P.J."/>
            <person name="Lucas S."/>
            <person name="Mangogna M."/>
            <person name="McGinnis K."/>
            <person name="Medlin L.K."/>
            <person name="Montsant A."/>
            <person name="Oudot-Le Secq M.P."/>
            <person name="Napoli C."/>
            <person name="Obornik M."/>
            <person name="Parker M.S."/>
            <person name="Petit J.L."/>
            <person name="Porcel B.M."/>
            <person name="Poulsen N."/>
            <person name="Robison M."/>
            <person name="Rychlewski L."/>
            <person name="Rynearson T.A."/>
            <person name="Schmutz J."/>
            <person name="Shapiro H."/>
            <person name="Siaut M."/>
            <person name="Stanley M."/>
            <person name="Sussman M.R."/>
            <person name="Taylor A.R."/>
            <person name="Vardi A."/>
            <person name="von Dassow P."/>
            <person name="Vyverman W."/>
            <person name="Willis A."/>
            <person name="Wyrwicz L.S."/>
            <person name="Rokhsar D.S."/>
            <person name="Weissenbach J."/>
            <person name="Armbrust E.V."/>
            <person name="Green B.R."/>
            <person name="Van de Peer Y."/>
            <person name="Grigoriev I.V."/>
        </authorList>
    </citation>
    <scope>NUCLEOTIDE SEQUENCE [LARGE SCALE GENOMIC DNA]</scope>
    <source>
        <strain evidence="11 12">CCMP1335</strain>
    </source>
</reference>
<evidence type="ECO:0000313" key="12">
    <source>
        <dbReference type="Proteomes" id="UP000001449"/>
    </source>
</evidence>
<dbReference type="GO" id="GO:0003333">
    <property type="term" value="P:amino acid transmembrane transport"/>
    <property type="evidence" value="ECO:0007669"/>
    <property type="project" value="InterPro"/>
</dbReference>
<comment type="subcellular location">
    <subcellularLocation>
        <location evidence="1">Cell inner membrane</location>
        <topology evidence="1">Multi-pass membrane protein</topology>
    </subcellularLocation>
</comment>
<feature type="transmembrane region" description="Helical" evidence="9">
    <location>
        <begin position="367"/>
        <end position="396"/>
    </location>
</feature>
<keyword evidence="4" id="KW-0997">Cell inner membrane</keyword>
<sequence>MKSSSSAIIVCLALSGVSAFEQYHGSPRQRMSTVNKQISSSSTIHKHQGRISSSPLYMKPSSRSENDSATAERRRTSLSASTLLSVASLDDKDGMVSSLLPRLNLPKGDNIEAIAKVLSASLLVTGNTVGSSMLVLPEAVGGVGMVWGSTIFLGMYIYHLTSGLMLADVAIKLHESSDCEVPSSFKDFSDAAMQDETSGNIIGASSLLVNSCFLAYGVVHAGSLVSSSLPSLNLDPAVAAGGFAALIAASFTQSNEGIEKIANAAVMVLFLSFASILLPSLANVHDPMGTVLASGTHPAGFSAAISAAIPLILSSLIYQNIVPSIVKLLNFDRTKSTVAIALGSFLPMAMYMAWCFAVLGGGLDSSIASGAGCIMFTAFSASALVGSCIACTMSLAEEYESIISSFTSTKEDPCPLKHNFSLLAVAMSIVPPTSLAVAVSGGGDFTGALHFAGAFVSPFLYGILPIMLSQNMQSGDDNKSSVPSLDNFPQVLLGAGTFALLAQEVIQDAGSIPNLLG</sequence>
<feature type="transmembrane region" description="Helical" evidence="9">
    <location>
        <begin position="420"/>
        <end position="439"/>
    </location>
</feature>
<dbReference type="OMA" id="NSCFLAY"/>
<feature type="compositionally biased region" description="Basic and acidic residues" evidence="8">
    <location>
        <begin position="62"/>
        <end position="75"/>
    </location>
</feature>
<evidence type="ECO:0000256" key="2">
    <source>
        <dbReference type="ARBA" id="ARBA00022448"/>
    </source>
</evidence>
<gene>
    <name evidence="11" type="ORF">THAPSDRAFT_23295</name>
</gene>
<name>B8C4K8_THAPS</name>
<dbReference type="Proteomes" id="UP000001449">
    <property type="component" value="Chromosome 6"/>
</dbReference>
<keyword evidence="3" id="KW-1003">Cell membrane</keyword>
<dbReference type="HOGENOM" id="CLU_527375_0_0_1"/>